<evidence type="ECO:0000313" key="1">
    <source>
        <dbReference type="EMBL" id="MBA1141715.1"/>
    </source>
</evidence>
<evidence type="ECO:0000313" key="2">
    <source>
        <dbReference type="Proteomes" id="UP000558284"/>
    </source>
</evidence>
<dbReference type="RefSeq" id="WP_181058595.1">
    <property type="nucleotide sequence ID" value="NZ_JACDTY010000007.1"/>
</dbReference>
<organism evidence="1 2">
    <name type="scientific">Mesorhizobium neociceri</name>
    <dbReference type="NCBI Taxonomy" id="1307853"/>
    <lineage>
        <taxon>Bacteria</taxon>
        <taxon>Pseudomonadati</taxon>
        <taxon>Pseudomonadota</taxon>
        <taxon>Alphaproteobacteria</taxon>
        <taxon>Hyphomicrobiales</taxon>
        <taxon>Phyllobacteriaceae</taxon>
        <taxon>Mesorhizobium</taxon>
    </lineage>
</organism>
<reference evidence="1 2" key="1">
    <citation type="submission" date="2020-07" db="EMBL/GenBank/DDBJ databases">
        <title>Definition of the novel symbiovar canariense within Mesorhizobium novociceri, a new species of genus Mesorhizobium nodulating Cicer canariense in the Caldera de Taburiente National Park (La Palma, Canary Islands).</title>
        <authorList>
            <person name="Leon-Barrios M."/>
            <person name="Perez-Yepez J."/>
            <person name="Flores-Felix J.D."/>
            <person name="Ramirez-Baena M.H."/>
            <person name="Pulido-Suarez L."/>
            <person name="Igual J.M."/>
            <person name="Velazquez E."/>
            <person name="Peix A."/>
        </authorList>
    </citation>
    <scope>NUCLEOTIDE SEQUENCE [LARGE SCALE GENOMIC DNA]</scope>
    <source>
        <strain evidence="1 2">CCANP35</strain>
    </source>
</reference>
<comment type="caution">
    <text evidence="1">The sequence shown here is derived from an EMBL/GenBank/DDBJ whole genome shotgun (WGS) entry which is preliminary data.</text>
</comment>
<dbReference type="Proteomes" id="UP000558284">
    <property type="component" value="Unassembled WGS sequence"/>
</dbReference>
<gene>
    <name evidence="1" type="ORF">H0241_15815</name>
</gene>
<name>A0A838B5P1_9HYPH</name>
<dbReference type="EMBL" id="JACDTY010000007">
    <property type="protein sequence ID" value="MBA1141715.1"/>
    <property type="molecule type" value="Genomic_DNA"/>
</dbReference>
<proteinExistence type="predicted"/>
<dbReference type="AlphaFoldDB" id="A0A838B5P1"/>
<accession>A0A838B5P1</accession>
<dbReference type="InterPro" id="IPR011101">
    <property type="entry name" value="DUF5131"/>
</dbReference>
<sequence>MADGTKIEWTDATWNPITGCQVKSPGCKFCYAMKLAGTRLKHHPSRKGLTVDSKNGPVWTGEVRLNEAWLTQPLHWTKPRMIFVCAHADLFYEAVPDEWIDRVFAVMTQAPQHVFQLLTKRPDRMLDYLQRVENEPHHETVRRFAKALPRPLTSIKAMTLPSPNIWLGTSVEDQAHADERRNSMRQLSGAGWKTWASYEPTLGVIHWGGWEFLDWIVSGGESDNDGRSARPSCSNWHRVTRDFCAINDIAYLFKQWGAFRPCTPTELNNACGATLVGNVYTGEYMLRVGKKQAGRCLDGVEHNAMPAT</sequence>
<protein>
    <submittedName>
        <fullName evidence="1">Phage Gp37/Gp68 family protein</fullName>
    </submittedName>
</protein>
<dbReference type="Pfam" id="PF07505">
    <property type="entry name" value="DUF5131"/>
    <property type="match status" value="1"/>
</dbReference>
<keyword evidence="2" id="KW-1185">Reference proteome</keyword>